<gene>
    <name evidence="2" type="ORF">FB470_003037</name>
</gene>
<evidence type="ECO:0000259" key="1">
    <source>
        <dbReference type="Pfam" id="PF20815"/>
    </source>
</evidence>
<feature type="domain" description="GIY-YIG catalytic" evidence="1">
    <location>
        <begin position="2"/>
        <end position="114"/>
    </location>
</feature>
<organism evidence="2 3">
    <name type="scientific">Amycolatopsis thermophila</name>
    <dbReference type="NCBI Taxonomy" id="206084"/>
    <lineage>
        <taxon>Bacteria</taxon>
        <taxon>Bacillati</taxon>
        <taxon>Actinomycetota</taxon>
        <taxon>Actinomycetes</taxon>
        <taxon>Pseudonocardiales</taxon>
        <taxon>Pseudonocardiaceae</taxon>
        <taxon>Amycolatopsis</taxon>
    </lineage>
</organism>
<comment type="caution">
    <text evidence="2">The sequence shown here is derived from an EMBL/GenBank/DDBJ whole genome shotgun (WGS) entry which is preliminary data.</text>
</comment>
<sequence length="126" mass="14108">MRLLYLGITTRTLRVRIAREHLRLSRRSTLRRTLAALLMAHESYRTELVKGHVVLTSADEERLTAWMQAHLRLTWAADDDPAPTEKALIAELGPPLNLTDASPAAHRELLKSARSAYRASADSVGK</sequence>
<name>A0ABU0EVB7_9PSEU</name>
<evidence type="ECO:0000313" key="3">
    <source>
        <dbReference type="Proteomes" id="UP001229651"/>
    </source>
</evidence>
<protein>
    <recommendedName>
        <fullName evidence="1">GIY-YIG catalytic domain-containing protein</fullName>
    </recommendedName>
</protein>
<dbReference type="EMBL" id="JAUSUT010000001">
    <property type="protein sequence ID" value="MDQ0379043.1"/>
    <property type="molecule type" value="Genomic_DNA"/>
</dbReference>
<dbReference type="InterPro" id="IPR049311">
    <property type="entry name" value="GIY_YIG_cat"/>
</dbReference>
<reference evidence="2 3" key="1">
    <citation type="submission" date="2023-07" db="EMBL/GenBank/DDBJ databases">
        <title>Sequencing the genomes of 1000 actinobacteria strains.</title>
        <authorList>
            <person name="Klenk H.-P."/>
        </authorList>
    </citation>
    <scope>NUCLEOTIDE SEQUENCE [LARGE SCALE GENOMIC DNA]</scope>
    <source>
        <strain evidence="2 3">DSM 45805</strain>
    </source>
</reference>
<keyword evidence="3" id="KW-1185">Reference proteome</keyword>
<proteinExistence type="predicted"/>
<evidence type="ECO:0000313" key="2">
    <source>
        <dbReference type="EMBL" id="MDQ0379043.1"/>
    </source>
</evidence>
<accession>A0ABU0EVB7</accession>
<dbReference type="Pfam" id="PF20815">
    <property type="entry name" value="GIY_YIG_2"/>
    <property type="match status" value="1"/>
</dbReference>
<dbReference type="Proteomes" id="UP001229651">
    <property type="component" value="Unassembled WGS sequence"/>
</dbReference>